<dbReference type="GO" id="GO:0008270">
    <property type="term" value="F:zinc ion binding"/>
    <property type="evidence" value="ECO:0007669"/>
    <property type="project" value="UniProtKB-KW"/>
</dbReference>
<dbReference type="eggNOG" id="ENOG502T11N">
    <property type="taxonomic scope" value="Eukaryota"/>
</dbReference>
<organism evidence="6 7">
    <name type="scientific">Aedes aegypti</name>
    <name type="common">Yellowfever mosquito</name>
    <name type="synonym">Culex aegypti</name>
    <dbReference type="NCBI Taxonomy" id="7159"/>
    <lineage>
        <taxon>Eukaryota</taxon>
        <taxon>Metazoa</taxon>
        <taxon>Ecdysozoa</taxon>
        <taxon>Arthropoda</taxon>
        <taxon>Hexapoda</taxon>
        <taxon>Insecta</taxon>
        <taxon>Pterygota</taxon>
        <taxon>Neoptera</taxon>
        <taxon>Endopterygota</taxon>
        <taxon>Diptera</taxon>
        <taxon>Nematocera</taxon>
        <taxon>Culicoidea</taxon>
        <taxon>Culicidae</taxon>
        <taxon>Culicinae</taxon>
        <taxon>Aedini</taxon>
        <taxon>Aedes</taxon>
        <taxon>Stegomyia</taxon>
    </lineage>
</organism>
<dbReference type="PaxDb" id="7159-AAEL017478-PA"/>
<reference evidence="6" key="2">
    <citation type="journal article" date="2007" name="Science">
        <title>Genome sequence of Aedes aegypti, a major arbovirus vector.</title>
        <authorList>
            <person name="Nene V."/>
            <person name="Wortman J.R."/>
            <person name="Lawson D."/>
            <person name="Haas B."/>
            <person name="Kodira C."/>
            <person name="Tu Z.J."/>
            <person name="Loftus B."/>
            <person name="Xi Z."/>
            <person name="Megy K."/>
            <person name="Grabherr M."/>
            <person name="Ren Q."/>
            <person name="Zdobnov E.M."/>
            <person name="Lobo N.F."/>
            <person name="Campbell K.S."/>
            <person name="Brown S.E."/>
            <person name="Bonaldo M.F."/>
            <person name="Zhu J."/>
            <person name="Sinkins S.P."/>
            <person name="Hogenkamp D.G."/>
            <person name="Amedeo P."/>
            <person name="Arensburger P."/>
            <person name="Atkinson P.W."/>
            <person name="Bidwell S."/>
            <person name="Biedler J."/>
            <person name="Birney E."/>
            <person name="Bruggner R.V."/>
            <person name="Costas J."/>
            <person name="Coy M.R."/>
            <person name="Crabtree J."/>
            <person name="Crawford M."/>
            <person name="Debruyn B."/>
            <person name="Decaprio D."/>
            <person name="Eiglmeier K."/>
            <person name="Eisenstadt E."/>
            <person name="El-Dorry H."/>
            <person name="Gelbart W.M."/>
            <person name="Gomes S.L."/>
            <person name="Hammond M."/>
            <person name="Hannick L.I."/>
            <person name="Hogan J.R."/>
            <person name="Holmes M.H."/>
            <person name="Jaffe D."/>
            <person name="Johnston J.S."/>
            <person name="Kennedy R.C."/>
            <person name="Koo H."/>
            <person name="Kravitz S."/>
            <person name="Kriventseva E.V."/>
            <person name="Kulp D."/>
            <person name="Labutti K."/>
            <person name="Lee E."/>
            <person name="Li S."/>
            <person name="Lovin D.D."/>
            <person name="Mao C."/>
            <person name="Mauceli E."/>
            <person name="Menck C.F."/>
            <person name="Miller J.R."/>
            <person name="Montgomery P."/>
            <person name="Mori A."/>
            <person name="Nascimento A.L."/>
            <person name="Naveira H.F."/>
            <person name="Nusbaum C."/>
            <person name="O'leary S."/>
            <person name="Orvis J."/>
            <person name="Pertea M."/>
            <person name="Quesneville H."/>
            <person name="Reidenbach K.R."/>
            <person name="Rogers Y.H."/>
            <person name="Roth C.W."/>
            <person name="Schneider J.R."/>
            <person name="Schatz M."/>
            <person name="Shumway M."/>
            <person name="Stanke M."/>
            <person name="Stinson E.O."/>
            <person name="Tubio J.M."/>
            <person name="Vanzee J.P."/>
            <person name="Verjovski-Almeida S."/>
            <person name="Werner D."/>
            <person name="White O."/>
            <person name="Wyder S."/>
            <person name="Zeng Q."/>
            <person name="Zhao Q."/>
            <person name="Zhao Y."/>
            <person name="Hill C.A."/>
            <person name="Raikhel A.S."/>
            <person name="Soares M.B."/>
            <person name="Knudson D.L."/>
            <person name="Lee N.H."/>
            <person name="Galagan J."/>
            <person name="Salzberg S.L."/>
            <person name="Paulsen I.T."/>
            <person name="Dimopoulos G."/>
            <person name="Collins F.H."/>
            <person name="Birren B."/>
            <person name="Fraser-Liggett C.M."/>
            <person name="Severson D.W."/>
        </authorList>
    </citation>
    <scope>NUCLEOTIDE SEQUENCE [LARGE SCALE GENOMIC DNA]</scope>
    <source>
        <strain evidence="6">Liverpool</strain>
    </source>
</reference>
<protein>
    <submittedName>
        <fullName evidence="6">AAEL017478-PA</fullName>
    </submittedName>
</protein>
<dbReference type="EMBL" id="CH477310">
    <property type="protein sequence ID" value="EJY57543.1"/>
    <property type="molecule type" value="Genomic_DNA"/>
</dbReference>
<dbReference type="HOGENOM" id="CLU_1379144_0_0_1"/>
<keyword evidence="2" id="KW-0863">Zinc-finger</keyword>
<evidence type="ECO:0000256" key="3">
    <source>
        <dbReference type="ARBA" id="ARBA00022833"/>
    </source>
</evidence>
<dbReference type="Pfam" id="PF04500">
    <property type="entry name" value="FLYWCH"/>
    <property type="match status" value="2"/>
</dbReference>
<dbReference type="STRING" id="7159.J9HSF4"/>
<feature type="region of interest" description="Disordered" evidence="4">
    <location>
        <begin position="138"/>
        <end position="198"/>
    </location>
</feature>
<dbReference type="AlphaFoldDB" id="J9HSF4"/>
<dbReference type="InterPro" id="IPR007588">
    <property type="entry name" value="Znf_FLYWCH"/>
</dbReference>
<feature type="domain" description="FLYWCH-type" evidence="5">
    <location>
        <begin position="100"/>
        <end position="159"/>
    </location>
</feature>
<evidence type="ECO:0000256" key="4">
    <source>
        <dbReference type="SAM" id="MobiDB-lite"/>
    </source>
</evidence>
<keyword evidence="1" id="KW-0479">Metal-binding</keyword>
<reference evidence="6" key="1">
    <citation type="submission" date="2005-10" db="EMBL/GenBank/DDBJ databases">
        <authorList>
            <person name="Loftus B.J."/>
            <person name="Nene V.M."/>
            <person name="Hannick L.I."/>
            <person name="Bidwell S."/>
            <person name="Haas B."/>
            <person name="Amedeo P."/>
            <person name="Orvis J."/>
            <person name="Wortman J.R."/>
            <person name="White O.R."/>
            <person name="Salzberg S."/>
            <person name="Shumway M."/>
            <person name="Koo H."/>
            <person name="Zhao Y."/>
            <person name="Holmes M."/>
            <person name="Miller J."/>
            <person name="Schatz M."/>
            <person name="Pop M."/>
            <person name="Pai G."/>
            <person name="Utterback T."/>
            <person name="Rogers Y.-H."/>
            <person name="Kravitz S."/>
            <person name="Fraser C.M."/>
        </authorList>
    </citation>
    <scope>NUCLEOTIDE SEQUENCE</scope>
    <source>
        <strain evidence="6">Liverpool</strain>
    </source>
</reference>
<dbReference type="Proteomes" id="UP000682892">
    <property type="component" value="Chromosome 1"/>
</dbReference>
<evidence type="ECO:0000256" key="1">
    <source>
        <dbReference type="ARBA" id="ARBA00022723"/>
    </source>
</evidence>
<dbReference type="PhylomeDB" id="J9HSF4"/>
<evidence type="ECO:0000313" key="6">
    <source>
        <dbReference type="EMBL" id="EJY57543.1"/>
    </source>
</evidence>
<feature type="compositionally biased region" description="Basic and acidic residues" evidence="4">
    <location>
        <begin position="161"/>
        <end position="172"/>
    </location>
</feature>
<accession>J9HSF4</accession>
<feature type="compositionally biased region" description="Polar residues" evidence="4">
    <location>
        <begin position="174"/>
        <end position="191"/>
    </location>
</feature>
<sequence length="198" mass="22428">MVSLTKGFQQLFIHGYGFTRKQVRKKTIRWRCAQFKALRCTARATSVNDLAGQVVSINGEHNHEIIGARRRKGDLQQIMAERRAERSAGAKANVVYVQTNRGMRLSINGYLFTPWKAVNKVGIWQCLQSKETGCSVQANTERTKSGKQARISIQGQHNHPPIRDRRKCEKPSIRTYSRTKSKAQTEQQTASAIDVDLT</sequence>
<evidence type="ECO:0000259" key="5">
    <source>
        <dbReference type="Pfam" id="PF04500"/>
    </source>
</evidence>
<proteinExistence type="predicted"/>
<evidence type="ECO:0000256" key="2">
    <source>
        <dbReference type="ARBA" id="ARBA00022771"/>
    </source>
</evidence>
<name>J9HSF4_AEDAE</name>
<evidence type="ECO:0000313" key="7">
    <source>
        <dbReference type="Proteomes" id="UP000682892"/>
    </source>
</evidence>
<gene>
    <name evidence="6" type="ORF">AaeL_AAEL017478</name>
</gene>
<keyword evidence="3" id="KW-0862">Zinc</keyword>
<reference evidence="6" key="3">
    <citation type="submission" date="2012-09" db="EMBL/GenBank/DDBJ databases">
        <authorList>
            <consortium name="VectorBase"/>
        </authorList>
    </citation>
    <scope>NUCLEOTIDE SEQUENCE</scope>
    <source>
        <strain evidence="6">Liverpool</strain>
    </source>
</reference>
<dbReference type="Gene3D" id="2.20.25.240">
    <property type="match status" value="2"/>
</dbReference>
<feature type="domain" description="FLYWCH-type" evidence="5">
    <location>
        <begin position="5"/>
        <end position="63"/>
    </location>
</feature>